<name>A0A922MKL0_SPOEX</name>
<dbReference type="Proteomes" id="UP000814243">
    <property type="component" value="Unassembled WGS sequence"/>
</dbReference>
<dbReference type="EMBL" id="JACEFF010000413">
    <property type="protein sequence ID" value="KAH9638184.1"/>
    <property type="molecule type" value="Genomic_DNA"/>
</dbReference>
<reference evidence="1" key="1">
    <citation type="journal article" date="2021" name="G3 (Bethesda)">
        <title>Genome and transcriptome analysis of the beet armyworm Spodoptera exigua reveals targets for pest control. .</title>
        <authorList>
            <person name="Simon S."/>
            <person name="Breeschoten T."/>
            <person name="Jansen H.J."/>
            <person name="Dirks R.P."/>
            <person name="Schranz M.E."/>
            <person name="Ros V.I.D."/>
        </authorList>
    </citation>
    <scope>NUCLEOTIDE SEQUENCE</scope>
    <source>
        <strain evidence="1">TB_SE_WUR_2020</strain>
    </source>
</reference>
<organism evidence="1 2">
    <name type="scientific">Spodoptera exigua</name>
    <name type="common">Beet armyworm</name>
    <name type="synonym">Noctua fulgens</name>
    <dbReference type="NCBI Taxonomy" id="7107"/>
    <lineage>
        <taxon>Eukaryota</taxon>
        <taxon>Metazoa</taxon>
        <taxon>Ecdysozoa</taxon>
        <taxon>Arthropoda</taxon>
        <taxon>Hexapoda</taxon>
        <taxon>Insecta</taxon>
        <taxon>Pterygota</taxon>
        <taxon>Neoptera</taxon>
        <taxon>Endopterygota</taxon>
        <taxon>Lepidoptera</taxon>
        <taxon>Glossata</taxon>
        <taxon>Ditrysia</taxon>
        <taxon>Noctuoidea</taxon>
        <taxon>Noctuidae</taxon>
        <taxon>Amphipyrinae</taxon>
        <taxon>Spodoptera</taxon>
    </lineage>
</organism>
<evidence type="ECO:0000313" key="1">
    <source>
        <dbReference type="EMBL" id="KAH9638184.1"/>
    </source>
</evidence>
<comment type="caution">
    <text evidence="1">The sequence shown here is derived from an EMBL/GenBank/DDBJ whole genome shotgun (WGS) entry which is preliminary data.</text>
</comment>
<protein>
    <submittedName>
        <fullName evidence="1">Uncharacterized protein</fullName>
    </submittedName>
</protein>
<proteinExistence type="predicted"/>
<accession>A0A922MKL0</accession>
<dbReference type="AlphaFoldDB" id="A0A922MKL0"/>
<sequence>MFVDVCVNINLHLQAQQVARAASVLEPAVENNYDAERTPVFIKFWQRKHNIMENESPASSTRKKRAQWTS</sequence>
<gene>
    <name evidence="1" type="ORF">HF086_008788</name>
</gene>
<evidence type="ECO:0000313" key="2">
    <source>
        <dbReference type="Proteomes" id="UP000814243"/>
    </source>
</evidence>